<sequence length="130" mass="14611">MDALEELEKYGFEGSEDGFYARDNDNNDNDKPEPFGDYDKLRKTKASIGSSLDVRPVRNWADDSNNRWNKGMKFMMFMDKLRLRGHIVARVALSTAKDDLFGFTADMQTSAVSSATMQPDTPPYLLASAA</sequence>
<feature type="region of interest" description="Disordered" evidence="1">
    <location>
        <begin position="1"/>
        <end position="39"/>
    </location>
</feature>
<dbReference type="EMBL" id="JAGMUX010000011">
    <property type="protein sequence ID" value="KAH7244593.1"/>
    <property type="molecule type" value="Genomic_DNA"/>
</dbReference>
<comment type="caution">
    <text evidence="2">The sequence shown here is derived from an EMBL/GenBank/DDBJ whole genome shotgun (WGS) entry which is preliminary data.</text>
</comment>
<evidence type="ECO:0000313" key="2">
    <source>
        <dbReference type="EMBL" id="KAH7244593.1"/>
    </source>
</evidence>
<evidence type="ECO:0000256" key="1">
    <source>
        <dbReference type="SAM" id="MobiDB-lite"/>
    </source>
</evidence>
<reference evidence="2" key="1">
    <citation type="journal article" date="2021" name="Nat. Commun.">
        <title>Genetic determinants of endophytism in the Arabidopsis root mycobiome.</title>
        <authorList>
            <person name="Mesny F."/>
            <person name="Miyauchi S."/>
            <person name="Thiergart T."/>
            <person name="Pickel B."/>
            <person name="Atanasova L."/>
            <person name="Karlsson M."/>
            <person name="Huettel B."/>
            <person name="Barry K.W."/>
            <person name="Haridas S."/>
            <person name="Chen C."/>
            <person name="Bauer D."/>
            <person name="Andreopoulos W."/>
            <person name="Pangilinan J."/>
            <person name="LaButti K."/>
            <person name="Riley R."/>
            <person name="Lipzen A."/>
            <person name="Clum A."/>
            <person name="Drula E."/>
            <person name="Henrissat B."/>
            <person name="Kohler A."/>
            <person name="Grigoriev I.V."/>
            <person name="Martin F.M."/>
            <person name="Hacquard S."/>
        </authorList>
    </citation>
    <scope>NUCLEOTIDE SEQUENCE</scope>
    <source>
        <strain evidence="2">MPI-CAGE-AT-0023</strain>
    </source>
</reference>
<keyword evidence="3" id="KW-1185">Reference proteome</keyword>
<protein>
    <submittedName>
        <fullName evidence="2">Uncharacterized protein</fullName>
    </submittedName>
</protein>
<name>A0A9P9GRZ3_FUSRE</name>
<accession>A0A9P9GRZ3</accession>
<proteinExistence type="predicted"/>
<dbReference type="AlphaFoldDB" id="A0A9P9GRZ3"/>
<feature type="compositionally biased region" description="Basic and acidic residues" evidence="1">
    <location>
        <begin position="1"/>
        <end position="11"/>
    </location>
</feature>
<gene>
    <name evidence="2" type="ORF">BKA55DRAFT_541489</name>
</gene>
<organism evidence="2 3">
    <name type="scientific">Fusarium redolens</name>
    <dbReference type="NCBI Taxonomy" id="48865"/>
    <lineage>
        <taxon>Eukaryota</taxon>
        <taxon>Fungi</taxon>
        <taxon>Dikarya</taxon>
        <taxon>Ascomycota</taxon>
        <taxon>Pezizomycotina</taxon>
        <taxon>Sordariomycetes</taxon>
        <taxon>Hypocreomycetidae</taxon>
        <taxon>Hypocreales</taxon>
        <taxon>Nectriaceae</taxon>
        <taxon>Fusarium</taxon>
        <taxon>Fusarium redolens species complex</taxon>
    </lineage>
</organism>
<feature type="compositionally biased region" description="Basic and acidic residues" evidence="1">
    <location>
        <begin position="19"/>
        <end position="39"/>
    </location>
</feature>
<dbReference type="GeneID" id="70220332"/>
<evidence type="ECO:0000313" key="3">
    <source>
        <dbReference type="Proteomes" id="UP000720189"/>
    </source>
</evidence>
<dbReference type="RefSeq" id="XP_046047816.1">
    <property type="nucleotide sequence ID" value="XM_046190378.1"/>
</dbReference>
<dbReference type="Proteomes" id="UP000720189">
    <property type="component" value="Unassembled WGS sequence"/>
</dbReference>